<dbReference type="InParanoid" id="C5KN70"/>
<accession>C5KN70</accession>
<dbReference type="AlphaFoldDB" id="C5KN70"/>
<dbReference type="EMBL" id="GG674563">
    <property type="protein sequence ID" value="EER14104.1"/>
    <property type="molecule type" value="Genomic_DNA"/>
</dbReference>
<dbReference type="OMA" id="WADITIE"/>
<evidence type="ECO:0000256" key="1">
    <source>
        <dbReference type="SAM" id="MobiDB-lite"/>
    </source>
</evidence>
<feature type="chain" id="PRO_5002952777" evidence="3">
    <location>
        <begin position="17"/>
        <end position="165"/>
    </location>
</feature>
<gene>
    <name evidence="4" type="ORF">Pmar_PMAR020887</name>
</gene>
<feature type="transmembrane region" description="Helical" evidence="2">
    <location>
        <begin position="120"/>
        <end position="143"/>
    </location>
</feature>
<evidence type="ECO:0000313" key="4">
    <source>
        <dbReference type="EMBL" id="EER14104.1"/>
    </source>
</evidence>
<proteinExistence type="predicted"/>
<protein>
    <submittedName>
        <fullName evidence="4">Uncharacterized protein</fullName>
    </submittedName>
</protein>
<evidence type="ECO:0000256" key="3">
    <source>
        <dbReference type="SAM" id="SignalP"/>
    </source>
</evidence>
<keyword evidence="2" id="KW-0472">Membrane</keyword>
<evidence type="ECO:0000256" key="2">
    <source>
        <dbReference type="SAM" id="Phobius"/>
    </source>
</evidence>
<reference evidence="4 5" key="1">
    <citation type="submission" date="2008-07" db="EMBL/GenBank/DDBJ databases">
        <authorList>
            <person name="El-Sayed N."/>
            <person name="Caler E."/>
            <person name="Inman J."/>
            <person name="Amedeo P."/>
            <person name="Hass B."/>
            <person name="Wortman J."/>
        </authorList>
    </citation>
    <scope>NUCLEOTIDE SEQUENCE [LARGE SCALE GENOMIC DNA]</scope>
    <source>
        <strain evidence="5">ATCC 50983 / TXsc</strain>
    </source>
</reference>
<keyword evidence="2" id="KW-1133">Transmembrane helix</keyword>
<keyword evidence="5" id="KW-1185">Reference proteome</keyword>
<sequence>MQSFFALIFLFGSTTGEIDWSSVTLDPPGEPSPLGGQFDLTGIVLDPPVESTPVGNPLDWSGITIEPPIQLATTGDDPTWSTRAPEEPKNETIGNNETAVVDNEPSADDEGTAPRGCSTALLGVVLGVSVVGLIVSVVQVWLLKSSLNRPSIQMPENVDLEKGER</sequence>
<dbReference type="RefSeq" id="XP_002782309.1">
    <property type="nucleotide sequence ID" value="XM_002782263.1"/>
</dbReference>
<name>C5KN70_PERM5</name>
<keyword evidence="2" id="KW-0812">Transmembrane</keyword>
<feature type="signal peptide" evidence="3">
    <location>
        <begin position="1"/>
        <end position="16"/>
    </location>
</feature>
<evidence type="ECO:0000313" key="5">
    <source>
        <dbReference type="Proteomes" id="UP000007800"/>
    </source>
</evidence>
<organism evidence="5">
    <name type="scientific">Perkinsus marinus (strain ATCC 50983 / TXsc)</name>
    <dbReference type="NCBI Taxonomy" id="423536"/>
    <lineage>
        <taxon>Eukaryota</taxon>
        <taxon>Sar</taxon>
        <taxon>Alveolata</taxon>
        <taxon>Perkinsozoa</taxon>
        <taxon>Perkinsea</taxon>
        <taxon>Perkinsida</taxon>
        <taxon>Perkinsidae</taxon>
        <taxon>Perkinsus</taxon>
    </lineage>
</organism>
<dbReference type="GeneID" id="9059976"/>
<dbReference type="Proteomes" id="UP000007800">
    <property type="component" value="Unassembled WGS sequence"/>
</dbReference>
<keyword evidence="3" id="KW-0732">Signal</keyword>
<feature type="region of interest" description="Disordered" evidence="1">
    <location>
        <begin position="69"/>
        <end position="93"/>
    </location>
</feature>